<reference evidence="10" key="1">
    <citation type="submission" date="2018-12" db="EMBL/GenBank/DDBJ databases">
        <title>Novel natural products biosynthetic potential of the class Ktedonobacteria.</title>
        <authorList>
            <person name="Zheng Y."/>
            <person name="Saitou A."/>
            <person name="Wang C.M."/>
            <person name="Toyoda A."/>
            <person name="Minakuchi Y."/>
            <person name="Sekiguchi Y."/>
            <person name="Ueda K."/>
            <person name="Takano H."/>
            <person name="Sakai Y."/>
            <person name="Yokota A."/>
            <person name="Yabe S."/>
        </authorList>
    </citation>
    <scope>NUCLEOTIDE SEQUENCE</scope>
    <source>
        <strain evidence="10">A3-2</strain>
    </source>
</reference>
<gene>
    <name evidence="10" type="ORF">KTA_37510</name>
</gene>
<feature type="transmembrane region" description="Helical" evidence="8">
    <location>
        <begin position="214"/>
        <end position="229"/>
    </location>
</feature>
<evidence type="ECO:0000256" key="3">
    <source>
        <dbReference type="ARBA" id="ARBA00022679"/>
    </source>
</evidence>
<dbReference type="GO" id="GO:0000030">
    <property type="term" value="F:mannosyltransferase activity"/>
    <property type="evidence" value="ECO:0007669"/>
    <property type="project" value="InterPro"/>
</dbReference>
<dbReference type="AlphaFoldDB" id="A0A455T7X6"/>
<feature type="transmembrane region" description="Helical" evidence="8">
    <location>
        <begin position="386"/>
        <end position="405"/>
    </location>
</feature>
<dbReference type="GO" id="GO:0006493">
    <property type="term" value="P:protein O-linked glycosylation"/>
    <property type="evidence" value="ECO:0007669"/>
    <property type="project" value="InterPro"/>
</dbReference>
<keyword evidence="6 8" id="KW-0472">Membrane</keyword>
<evidence type="ECO:0000313" key="10">
    <source>
        <dbReference type="EMBL" id="BBH95552.1"/>
    </source>
</evidence>
<feature type="transmembrane region" description="Helical" evidence="8">
    <location>
        <begin position="235"/>
        <end position="253"/>
    </location>
</feature>
<feature type="transmembrane region" description="Helical" evidence="8">
    <location>
        <begin position="57"/>
        <end position="76"/>
    </location>
</feature>
<evidence type="ECO:0000256" key="6">
    <source>
        <dbReference type="ARBA" id="ARBA00023136"/>
    </source>
</evidence>
<feature type="transmembrane region" description="Helical" evidence="8">
    <location>
        <begin position="166"/>
        <end position="186"/>
    </location>
</feature>
<evidence type="ECO:0000256" key="5">
    <source>
        <dbReference type="ARBA" id="ARBA00022989"/>
    </source>
</evidence>
<dbReference type="GO" id="GO:0012505">
    <property type="term" value="C:endomembrane system"/>
    <property type="evidence" value="ECO:0007669"/>
    <property type="project" value="UniProtKB-SubCell"/>
</dbReference>
<dbReference type="NCBIfam" id="TIGR03663">
    <property type="entry name" value="flippase activity-associated protein Agl23"/>
    <property type="match status" value="1"/>
</dbReference>
<evidence type="ECO:0000256" key="7">
    <source>
        <dbReference type="SAM" id="MobiDB-lite"/>
    </source>
</evidence>
<feature type="transmembrane region" description="Helical" evidence="8">
    <location>
        <begin position="141"/>
        <end position="159"/>
    </location>
</feature>
<feature type="transmembrane region" description="Helical" evidence="8">
    <location>
        <begin position="274"/>
        <end position="294"/>
    </location>
</feature>
<evidence type="ECO:0000256" key="4">
    <source>
        <dbReference type="ARBA" id="ARBA00022692"/>
    </source>
</evidence>
<evidence type="ECO:0000256" key="1">
    <source>
        <dbReference type="ARBA" id="ARBA00004127"/>
    </source>
</evidence>
<feature type="transmembrane region" description="Helical" evidence="8">
    <location>
        <begin position="558"/>
        <end position="579"/>
    </location>
</feature>
<feature type="domain" description="ArnT-like N-terminal" evidence="9">
    <location>
        <begin position="134"/>
        <end position="261"/>
    </location>
</feature>
<keyword evidence="5 8" id="KW-1133">Transmembrane helix</keyword>
<dbReference type="PANTHER" id="PTHR41710">
    <property type="entry name" value="GLYCOSYL TRANSFERASE, FAMILY 39"/>
    <property type="match status" value="1"/>
</dbReference>
<feature type="transmembrane region" description="Helical" evidence="8">
    <location>
        <begin position="323"/>
        <end position="342"/>
    </location>
</feature>
<keyword evidence="4 8" id="KW-0812">Transmembrane</keyword>
<sequence length="783" mass="88425">MSSLKRFERQPVDSQRQKELVAGPALEEVGSAEQGAVPAPTQGRLPRRDRRPSRGQVLEWVAYGVVLVVAAVLRFWDLGARPLHHDESLHAYFSLQLMLNILSYHYDPLLHGPFQFHAMALVYKLAQLVGVPDQGVNTTTVRLLAATLGTVLVGLPYLLRRSLGRVAAWLATVLLAVSPSLVYYSRFAREDIYMACFTLLLVVGLVRYVQERKLGWLLVGVLGLGLSYATKEATFLTLAVVGSYGLGVVVWEIGSRWELRERVKGEPRWLPKSWAPLLLLAYALVAALFARWLLGWLHNLSFYIAAHQRAADDFVAVLKDDTALVVPWLGVALGLVVLVILLREMFMGEAAAVTPRWGWRQRLACWVDEKRQPVLATLVRMPWTHWFFALLLFWAVFLVLFTVLFTNVRAGIGDGIWGGLYYWIEQIAVARGGQPWYYYLLLIPLYEQVGVVFGVVGIVRCLVRPTRLRLWLVYWCVGNLVLYSWAAEKMPWLAIHITLPLMLLAGLGLEPAVRVVLRWGQEGWRSWRERRKEREAVGAEEGERGREKWPERGRGKQVGAVGTVLVGVLLLVPTVHNMYEVTYVHAADAPHEMLIYVQTTTDVNTVMAKIDELDHRLYGGRHQLPIGVMNDAVWPFIWYLRDYPHACYNYPADCPNPSSYPVIIAGGDNLYLAESQYADTATHTGAYLFHQYHMRTWWDEGYKPPPCLPSKANNNCAGQQTWGGVGPLLWLSYGDNPPPGAHFNPVLAAERIWAWWWQRQPFGATDGAYDMGLFIKKGLGVAP</sequence>
<dbReference type="GO" id="GO:0016020">
    <property type="term" value="C:membrane"/>
    <property type="evidence" value="ECO:0007669"/>
    <property type="project" value="InterPro"/>
</dbReference>
<feature type="region of interest" description="Disordered" evidence="7">
    <location>
        <begin position="1"/>
        <end position="50"/>
    </location>
</feature>
<keyword evidence="3" id="KW-0808">Transferase</keyword>
<feature type="transmembrane region" description="Helical" evidence="8">
    <location>
        <begin position="493"/>
        <end position="517"/>
    </location>
</feature>
<dbReference type="Pfam" id="PF02366">
    <property type="entry name" value="PMT"/>
    <property type="match status" value="1"/>
</dbReference>
<evidence type="ECO:0000259" key="9">
    <source>
        <dbReference type="Pfam" id="PF02366"/>
    </source>
</evidence>
<dbReference type="PANTHER" id="PTHR41710:SF2">
    <property type="entry name" value="GLYCOSYL TRANSFERASE FAMILY 39_83 DOMAIN-CONTAINING PROTEIN"/>
    <property type="match status" value="1"/>
</dbReference>
<feature type="transmembrane region" description="Helical" evidence="8">
    <location>
        <begin position="192"/>
        <end position="209"/>
    </location>
</feature>
<name>A0A455T7X6_9CHLR</name>
<proteinExistence type="predicted"/>
<accession>A0A455T7X6</accession>
<organism evidence="10">
    <name type="scientific">Thermogemmatispora argillosa</name>
    <dbReference type="NCBI Taxonomy" id="2045280"/>
    <lineage>
        <taxon>Bacteria</taxon>
        <taxon>Bacillati</taxon>
        <taxon>Chloroflexota</taxon>
        <taxon>Ktedonobacteria</taxon>
        <taxon>Thermogemmatisporales</taxon>
        <taxon>Thermogemmatisporaceae</taxon>
        <taxon>Thermogemmatispora</taxon>
    </lineage>
</organism>
<evidence type="ECO:0000256" key="8">
    <source>
        <dbReference type="SAM" id="Phobius"/>
    </source>
</evidence>
<dbReference type="InterPro" id="IPR003342">
    <property type="entry name" value="ArnT-like_N"/>
</dbReference>
<feature type="transmembrane region" description="Helical" evidence="8">
    <location>
        <begin position="436"/>
        <end position="463"/>
    </location>
</feature>
<evidence type="ECO:0000256" key="2">
    <source>
        <dbReference type="ARBA" id="ARBA00022676"/>
    </source>
</evidence>
<keyword evidence="2" id="KW-0328">Glycosyltransferase</keyword>
<dbReference type="EMBL" id="AP019377">
    <property type="protein sequence ID" value="BBH95552.1"/>
    <property type="molecule type" value="Genomic_DNA"/>
</dbReference>
<comment type="subcellular location">
    <subcellularLocation>
        <location evidence="1">Endomembrane system</location>
        <topology evidence="1">Multi-pass membrane protein</topology>
    </subcellularLocation>
</comment>
<dbReference type="InterPro" id="IPR019962">
    <property type="entry name" value="CHP03663"/>
</dbReference>
<feature type="transmembrane region" description="Helical" evidence="8">
    <location>
        <begin position="470"/>
        <end position="487"/>
    </location>
</feature>
<feature type="compositionally biased region" description="Basic and acidic residues" evidence="7">
    <location>
        <begin position="1"/>
        <end position="19"/>
    </location>
</feature>
<protein>
    <recommendedName>
        <fullName evidence="9">ArnT-like N-terminal domain-containing protein</fullName>
    </recommendedName>
</protein>